<dbReference type="GO" id="GO:0005506">
    <property type="term" value="F:iron ion binding"/>
    <property type="evidence" value="ECO:0007669"/>
    <property type="project" value="UniProtKB-ARBA"/>
</dbReference>
<dbReference type="EMBL" id="PDES01000009">
    <property type="protein sequence ID" value="RRQ84482.1"/>
    <property type="molecule type" value="Genomic_DNA"/>
</dbReference>
<accession>A0A3R8RDM5</accession>
<dbReference type="InterPro" id="IPR008775">
    <property type="entry name" value="Phytyl_CoA_dOase-like"/>
</dbReference>
<dbReference type="AlphaFoldDB" id="A0A3R8RDM5"/>
<dbReference type="GO" id="GO:0016706">
    <property type="term" value="F:2-oxoglutarate-dependent dioxygenase activity"/>
    <property type="evidence" value="ECO:0007669"/>
    <property type="project" value="UniProtKB-ARBA"/>
</dbReference>
<organism evidence="1 2">
    <name type="scientific">Streptomyces griseofuscus</name>
    <dbReference type="NCBI Taxonomy" id="146922"/>
    <lineage>
        <taxon>Bacteria</taxon>
        <taxon>Bacillati</taxon>
        <taxon>Actinomycetota</taxon>
        <taxon>Actinomycetes</taxon>
        <taxon>Kitasatosporales</taxon>
        <taxon>Streptomycetaceae</taxon>
        <taxon>Streptomyces</taxon>
    </lineage>
</organism>
<proteinExistence type="predicted"/>
<dbReference type="Proteomes" id="UP000276379">
    <property type="component" value="Unassembled WGS sequence"/>
</dbReference>
<evidence type="ECO:0000313" key="1">
    <source>
        <dbReference type="EMBL" id="RRQ84482.1"/>
    </source>
</evidence>
<keyword evidence="1" id="KW-0223">Dioxygenase</keyword>
<dbReference type="Pfam" id="PF05721">
    <property type="entry name" value="PhyH"/>
    <property type="match status" value="1"/>
</dbReference>
<name>A0A3R8RDM5_9ACTN</name>
<reference evidence="1 2" key="1">
    <citation type="submission" date="2017-10" db="EMBL/GenBank/DDBJ databases">
        <title>Draft genome of actinobacteria isolated from guarana (Paullinia cupana (Mart.) Ducke.</title>
        <authorList>
            <person name="Siqueira K.A."/>
            <person name="Liotti R.G."/>
            <person name="Mendes T.A."/>
            <person name="Soares M.A."/>
        </authorList>
    </citation>
    <scope>NUCLEOTIDE SEQUENCE [LARGE SCALE GENOMIC DNA]</scope>
    <source>
        <strain evidence="1 2">199</strain>
    </source>
</reference>
<protein>
    <submittedName>
        <fullName evidence="1">Phytanoyl-CoA dioxygenase</fullName>
    </submittedName>
</protein>
<comment type="caution">
    <text evidence="1">The sequence shown here is derived from an EMBL/GenBank/DDBJ whole genome shotgun (WGS) entry which is preliminary data.</text>
</comment>
<dbReference type="PANTHER" id="PTHR20883:SF48">
    <property type="entry name" value="ECTOINE DIOXYGENASE"/>
    <property type="match status" value="1"/>
</dbReference>
<keyword evidence="1" id="KW-0560">Oxidoreductase</keyword>
<dbReference type="PANTHER" id="PTHR20883">
    <property type="entry name" value="PHYTANOYL-COA DIOXYGENASE DOMAIN CONTAINING 1"/>
    <property type="match status" value="1"/>
</dbReference>
<gene>
    <name evidence="1" type="ORF">CQW44_20545</name>
</gene>
<dbReference type="SUPFAM" id="SSF51197">
    <property type="entry name" value="Clavaminate synthase-like"/>
    <property type="match status" value="1"/>
</dbReference>
<dbReference type="RefSeq" id="WP_125213983.1">
    <property type="nucleotide sequence ID" value="NZ_PDES01000009.1"/>
</dbReference>
<evidence type="ECO:0000313" key="2">
    <source>
        <dbReference type="Proteomes" id="UP000276379"/>
    </source>
</evidence>
<sequence length="270" mass="29815">MRLSQEQVRTFRTQGFLVLEQLFGPEETEAFQEAFRRDSLIPGEHRVIERDSGDVRAVYASHERQPEFAALVRAPRVLGPVRQLLGSDAYVYQFKTNAKAPFAGAGWSWHQDFVAWQLADNLQLPRLVNVGVFLDDVNEFNGPVIFCPGSHRDGLVKKGRGAGQAASEQHIDPDDIALTATDMTGLVNRHGMVSAKGSAGTVVLFDPEIVHGSAPNMAPFRRRLLIMTYNDVANVPRPLGEPRPAYVVGRDTRPLEPVDEPIVPALEVVA</sequence>
<dbReference type="Gene3D" id="2.60.120.620">
    <property type="entry name" value="q2cbj1_9rhob like domain"/>
    <property type="match status" value="1"/>
</dbReference>
<keyword evidence="2" id="KW-1185">Reference proteome</keyword>